<dbReference type="EMBL" id="NBWZ01000001">
    <property type="protein sequence ID" value="RFA11158.1"/>
    <property type="molecule type" value="Genomic_DNA"/>
</dbReference>
<evidence type="ECO:0000313" key="10">
    <source>
        <dbReference type="EMBL" id="RFA11158.1"/>
    </source>
</evidence>
<dbReference type="AlphaFoldDB" id="A0A3E0VNY4"/>
<evidence type="ECO:0000256" key="3">
    <source>
        <dbReference type="ARBA" id="ARBA00022618"/>
    </source>
</evidence>
<keyword evidence="7" id="KW-0131">Cell cycle</keyword>
<keyword evidence="6 8" id="KW-0472">Membrane</keyword>
<dbReference type="InterPro" id="IPR013685">
    <property type="entry name" value="POTRA_FtsQ_type"/>
</dbReference>
<evidence type="ECO:0000256" key="5">
    <source>
        <dbReference type="ARBA" id="ARBA00022989"/>
    </source>
</evidence>
<comment type="subcellular location">
    <subcellularLocation>
        <location evidence="1">Membrane</location>
    </subcellularLocation>
</comment>
<dbReference type="PANTHER" id="PTHR37820">
    <property type="entry name" value="CELL DIVISION PROTEIN DIVIB"/>
    <property type="match status" value="1"/>
</dbReference>
<keyword evidence="11" id="KW-1185">Reference proteome</keyword>
<protein>
    <recommendedName>
        <fullName evidence="9">POTRA domain-containing protein</fullName>
    </recommendedName>
</protein>
<evidence type="ECO:0000313" key="11">
    <source>
        <dbReference type="Proteomes" id="UP000256486"/>
    </source>
</evidence>
<dbReference type="InterPro" id="IPR034746">
    <property type="entry name" value="POTRA"/>
</dbReference>
<dbReference type="Proteomes" id="UP000256486">
    <property type="component" value="Unassembled WGS sequence"/>
</dbReference>
<proteinExistence type="predicted"/>
<evidence type="ECO:0000256" key="7">
    <source>
        <dbReference type="ARBA" id="ARBA00023306"/>
    </source>
</evidence>
<dbReference type="PANTHER" id="PTHR37820:SF1">
    <property type="entry name" value="CELL DIVISION PROTEIN FTSQ"/>
    <property type="match status" value="1"/>
</dbReference>
<evidence type="ECO:0000256" key="4">
    <source>
        <dbReference type="ARBA" id="ARBA00022692"/>
    </source>
</evidence>
<dbReference type="GO" id="GO:0051301">
    <property type="term" value="P:cell division"/>
    <property type="evidence" value="ECO:0007669"/>
    <property type="project" value="UniProtKB-KW"/>
</dbReference>
<dbReference type="GO" id="GO:0005886">
    <property type="term" value="C:plasma membrane"/>
    <property type="evidence" value="ECO:0007669"/>
    <property type="project" value="TreeGrafter"/>
</dbReference>
<accession>A0A3E0VNY4</accession>
<sequence length="241" mass="25254">MERLEARRFTERSRRRRVTWLVSLGAVAALVLVVLFTAYSPVFAVRSITVQGTSRLDAAQLQAALADQVGRPLALVDFGRMESELAAFPLIQSYSTESSLPNTLIVRIVERQPVGSVAVPAGGFDLVDPAGVVMSHSDARPDGFPVIDVTASAVGSPGFLGAAAVLRSMPADLLAKVDTISAATPDSVMFTLGGGGQKVVWGSEANSSLKALVLDKLIGTQNAEKSITYDVSSPESPVVSG</sequence>
<keyword evidence="3" id="KW-0132">Cell division</keyword>
<evidence type="ECO:0000256" key="1">
    <source>
        <dbReference type="ARBA" id="ARBA00004370"/>
    </source>
</evidence>
<evidence type="ECO:0000256" key="8">
    <source>
        <dbReference type="SAM" id="Phobius"/>
    </source>
</evidence>
<reference evidence="10 11" key="1">
    <citation type="submission" date="2017-04" db="EMBL/GenBank/DDBJ databases">
        <title>Comparative genome analysis of Subtercola boreus.</title>
        <authorList>
            <person name="Cho Y.-J."/>
            <person name="Cho A."/>
            <person name="Kim O.-S."/>
            <person name="Lee J.-I."/>
        </authorList>
    </citation>
    <scope>NUCLEOTIDE SEQUENCE [LARGE SCALE GENOMIC DNA]</scope>
    <source>
        <strain evidence="10 11">K300</strain>
    </source>
</reference>
<dbReference type="InterPro" id="IPR050487">
    <property type="entry name" value="FtsQ_DivIB"/>
</dbReference>
<organism evidence="10 11">
    <name type="scientific">Subtercola boreus</name>
    <dbReference type="NCBI Taxonomy" id="120213"/>
    <lineage>
        <taxon>Bacteria</taxon>
        <taxon>Bacillati</taxon>
        <taxon>Actinomycetota</taxon>
        <taxon>Actinomycetes</taxon>
        <taxon>Micrococcales</taxon>
        <taxon>Microbacteriaceae</taxon>
        <taxon>Subtercola</taxon>
    </lineage>
</organism>
<feature type="domain" description="POTRA" evidence="9">
    <location>
        <begin position="43"/>
        <end position="111"/>
    </location>
</feature>
<name>A0A3E0VNY4_9MICO</name>
<keyword evidence="4 8" id="KW-0812">Transmembrane</keyword>
<dbReference type="Pfam" id="PF08478">
    <property type="entry name" value="POTRA_1"/>
    <property type="match status" value="1"/>
</dbReference>
<keyword evidence="2" id="KW-1003">Cell membrane</keyword>
<evidence type="ECO:0000256" key="6">
    <source>
        <dbReference type="ARBA" id="ARBA00023136"/>
    </source>
</evidence>
<keyword evidence="5 8" id="KW-1133">Transmembrane helix</keyword>
<evidence type="ECO:0000259" key="9">
    <source>
        <dbReference type="PROSITE" id="PS51779"/>
    </source>
</evidence>
<dbReference type="Gene3D" id="3.10.20.310">
    <property type="entry name" value="membrane protein fhac"/>
    <property type="match status" value="1"/>
</dbReference>
<gene>
    <name evidence="10" type="ORF">B7R54_07880</name>
</gene>
<comment type="caution">
    <text evidence="10">The sequence shown here is derived from an EMBL/GenBank/DDBJ whole genome shotgun (WGS) entry which is preliminary data.</text>
</comment>
<feature type="transmembrane region" description="Helical" evidence="8">
    <location>
        <begin position="20"/>
        <end position="39"/>
    </location>
</feature>
<dbReference type="PROSITE" id="PS51779">
    <property type="entry name" value="POTRA"/>
    <property type="match status" value="1"/>
</dbReference>
<evidence type="ECO:0000256" key="2">
    <source>
        <dbReference type="ARBA" id="ARBA00022475"/>
    </source>
</evidence>